<dbReference type="SUPFAM" id="SSF48403">
    <property type="entry name" value="Ankyrin repeat"/>
    <property type="match status" value="2"/>
</dbReference>
<dbReference type="AlphaFoldDB" id="A0AAU7E9R9"/>
<dbReference type="InterPro" id="IPR051637">
    <property type="entry name" value="Ank_repeat_dom-contain_49"/>
</dbReference>
<reference evidence="4" key="1">
    <citation type="submission" date="2024-05" db="EMBL/GenBank/DDBJ databases">
        <title>Campylobacter coli isolated from environmental waters in Slovenia.</title>
        <authorList>
            <person name="Zautner A.E."/>
            <person name="Bunk B."/>
            <person name="Riedel T."/>
            <person name="Sproeer C."/>
        </authorList>
    </citation>
    <scope>NUCLEOTIDE SEQUENCE</scope>
    <source>
        <strain evidence="4">CCS1377</strain>
    </source>
</reference>
<organism evidence="4">
    <name type="scientific">Campylobacter sp. CCS1377</name>
    <dbReference type="NCBI Taxonomy" id="3158229"/>
    <lineage>
        <taxon>Bacteria</taxon>
        <taxon>Pseudomonadati</taxon>
        <taxon>Campylobacterota</taxon>
        <taxon>Epsilonproteobacteria</taxon>
        <taxon>Campylobacterales</taxon>
        <taxon>Campylobacteraceae</taxon>
        <taxon>Campylobacter</taxon>
    </lineage>
</organism>
<name>A0AAU7E9R9_9BACT</name>
<evidence type="ECO:0000256" key="3">
    <source>
        <dbReference type="PROSITE-ProRule" id="PRU00023"/>
    </source>
</evidence>
<dbReference type="PANTHER" id="PTHR24180:SF57">
    <property type="entry name" value="ANKYRIN REPEAT DOMAIN-CONTAINING PROTEIN 39"/>
    <property type="match status" value="1"/>
</dbReference>
<feature type="repeat" description="ANK" evidence="3">
    <location>
        <begin position="267"/>
        <end position="299"/>
    </location>
</feature>
<dbReference type="InterPro" id="IPR036770">
    <property type="entry name" value="Ankyrin_rpt-contain_sf"/>
</dbReference>
<evidence type="ECO:0000256" key="2">
    <source>
        <dbReference type="ARBA" id="ARBA00023043"/>
    </source>
</evidence>
<gene>
    <name evidence="4" type="ORF">AAH949_01905</name>
</gene>
<dbReference type="SMART" id="SM00248">
    <property type="entry name" value="ANK"/>
    <property type="match status" value="5"/>
</dbReference>
<dbReference type="EMBL" id="CP155620">
    <property type="protein sequence ID" value="XBJ29609.1"/>
    <property type="molecule type" value="Genomic_DNA"/>
</dbReference>
<keyword evidence="1" id="KW-0677">Repeat</keyword>
<evidence type="ECO:0008006" key="5">
    <source>
        <dbReference type="Google" id="ProtNLM"/>
    </source>
</evidence>
<accession>A0AAU7E9R9</accession>
<dbReference type="RefSeq" id="WP_348518808.1">
    <property type="nucleotide sequence ID" value="NZ_CP155620.1"/>
</dbReference>
<dbReference type="InterPro" id="IPR002110">
    <property type="entry name" value="Ankyrin_rpt"/>
</dbReference>
<dbReference type="PANTHER" id="PTHR24180">
    <property type="entry name" value="CYCLIN-DEPENDENT KINASE INHIBITOR 2C-RELATED"/>
    <property type="match status" value="1"/>
</dbReference>
<protein>
    <recommendedName>
        <fullName evidence="5">Ankyrin repeat domain-containing protein</fullName>
    </recommendedName>
</protein>
<dbReference type="PROSITE" id="PS50088">
    <property type="entry name" value="ANK_REPEAT"/>
    <property type="match status" value="1"/>
</dbReference>
<keyword evidence="2 3" id="KW-0040">ANK repeat</keyword>
<sequence length="596" mass="68562">MAKAIKKKALKAAIEEANLEEVQNLLSGGGAVDFEFIQQAQNMVSDLEQEYWDDKAFYKGMQVENSDIYKILKLLEKAPKPVHKIKAKFYTTQEYKQNPSLLNIAHDEIDKALSRGEVEQTKAYLAHFDKSFFDGYKLAHPSFYFATACEYPTTEMIDVLLELGFDPNTIDKGYNNYNALHRIISSAGVKNIIYLVQKGCDCLHYDRFGRTALHYCKIPMIKAAKSLGLDLNVLTKKGTWIKEIDYDKEERIKEEVQESNFYYKYEAGRTPLICAAFDDKQHAINLLIKFGVKMSIKDANDSTALDYALSYPKTGAFVKGGINKALAKEQIKGFKTLSFATMKSSYKKLQDILDEGDPEKLKKFLNKYDYESAFCKFLEPLNDSAWNFAYLLYHACEGANSEQMLETIKETTKINFNYQDFDDKDNVLHYFAKYSDEEYFYRNYCKFRARDLKQDKKSLTYLVQNGASFSAINECGYTPFLSVIFPPISPIRLAHIQFFLELGANANDVIVCDENVVNGYNALMFIAGNLRYDRKELKDNKEKLALYETLILDLKKYGIDVNYTNNGKNAIDILCENFKEEEIKDLKSWFENLLKA</sequence>
<evidence type="ECO:0000313" key="4">
    <source>
        <dbReference type="EMBL" id="XBJ29609.1"/>
    </source>
</evidence>
<dbReference type="Gene3D" id="1.25.40.20">
    <property type="entry name" value="Ankyrin repeat-containing domain"/>
    <property type="match status" value="3"/>
</dbReference>
<proteinExistence type="predicted"/>
<evidence type="ECO:0000256" key="1">
    <source>
        <dbReference type="ARBA" id="ARBA00022737"/>
    </source>
</evidence>